<dbReference type="PROSITE" id="PS50195">
    <property type="entry name" value="PX"/>
    <property type="match status" value="1"/>
</dbReference>
<dbReference type="Pfam" id="PF00787">
    <property type="entry name" value="PX"/>
    <property type="match status" value="1"/>
</dbReference>
<dbReference type="PANTHER" id="PTHR10555:SF170">
    <property type="entry name" value="FI18122P1"/>
    <property type="match status" value="1"/>
</dbReference>
<dbReference type="GO" id="GO:0005768">
    <property type="term" value="C:endosome"/>
    <property type="evidence" value="ECO:0007669"/>
    <property type="project" value="TreeGrafter"/>
</dbReference>
<dbReference type="SUPFAM" id="SSF64268">
    <property type="entry name" value="PX domain"/>
    <property type="match status" value="1"/>
</dbReference>
<evidence type="ECO:0000313" key="3">
    <source>
        <dbReference type="EMBL" id="CAD1818091.1"/>
    </source>
</evidence>
<dbReference type="AlphaFoldDB" id="A0A6V7NHN0"/>
<evidence type="ECO:0000259" key="2">
    <source>
        <dbReference type="PROSITE" id="PS50195"/>
    </source>
</evidence>
<dbReference type="GO" id="GO:0016020">
    <property type="term" value="C:membrane"/>
    <property type="evidence" value="ECO:0007669"/>
    <property type="project" value="UniProtKB-ARBA"/>
</dbReference>
<feature type="domain" description="PX" evidence="2">
    <location>
        <begin position="115"/>
        <end position="234"/>
    </location>
</feature>
<feature type="compositionally biased region" description="Polar residues" evidence="1">
    <location>
        <begin position="93"/>
        <end position="115"/>
    </location>
</feature>
<evidence type="ECO:0000256" key="1">
    <source>
        <dbReference type="SAM" id="MobiDB-lite"/>
    </source>
</evidence>
<dbReference type="PANTHER" id="PTHR10555">
    <property type="entry name" value="SORTING NEXIN"/>
    <property type="match status" value="1"/>
</dbReference>
<dbReference type="InterPro" id="IPR001683">
    <property type="entry name" value="PX_dom"/>
</dbReference>
<dbReference type="InterPro" id="IPR036871">
    <property type="entry name" value="PX_dom_sf"/>
</dbReference>
<dbReference type="GO" id="GO:0035091">
    <property type="term" value="F:phosphatidylinositol binding"/>
    <property type="evidence" value="ECO:0007669"/>
    <property type="project" value="InterPro"/>
</dbReference>
<accession>A0A6V7NHN0</accession>
<dbReference type="FunFam" id="3.30.1520.10:FF:000028">
    <property type="entry name" value="sorting nexin 1 isoform X2"/>
    <property type="match status" value="1"/>
</dbReference>
<protein>
    <recommendedName>
        <fullName evidence="2">PX domain-containing protein</fullName>
    </recommendedName>
</protein>
<dbReference type="Gene3D" id="3.30.1520.10">
    <property type="entry name" value="Phox-like domain"/>
    <property type="match status" value="1"/>
</dbReference>
<name>A0A6V7NHN0_ANACO</name>
<dbReference type="EMBL" id="LR862138">
    <property type="protein sequence ID" value="CAD1818091.1"/>
    <property type="molecule type" value="Genomic_DNA"/>
</dbReference>
<sequence>MYLILPDAIWIDIRSLLEHSLIVWIATPWTYWGDSVRIQGIPGPFGGLSAAPRPVQIGAPPSSVSLALSPSVLFRQIVRVSSSPEQRPRETPMISTERSPFGPSGQNPRSPSENPFLTISVTDPVKLGNSVQSYISYRVITKTNLPEFEDSEKIVIRRYSDFEWLHDRLAEKYKGFFIPPLPEKSTVEKFRFSAEFIETRRQALDMFINRVASHPELRKSEDLKIFLQEDEEKMERIRTLEIGYFKKKPADLIQIFKVLPLRLTYMMCIVFDDISFHVAESSSIGNLI</sequence>
<reference evidence="3" key="1">
    <citation type="submission" date="2020-07" db="EMBL/GenBank/DDBJ databases">
        <authorList>
            <person name="Lin J."/>
        </authorList>
    </citation>
    <scope>NUCLEOTIDE SEQUENCE</scope>
</reference>
<gene>
    <name evidence="3" type="ORF">CB5_LOCUS1302</name>
</gene>
<proteinExistence type="predicted"/>
<feature type="region of interest" description="Disordered" evidence="1">
    <location>
        <begin position="83"/>
        <end position="115"/>
    </location>
</feature>
<dbReference type="SMART" id="SM00312">
    <property type="entry name" value="PX"/>
    <property type="match status" value="1"/>
</dbReference>
<organism evidence="3">
    <name type="scientific">Ananas comosus var. bracteatus</name>
    <name type="common">red pineapple</name>
    <dbReference type="NCBI Taxonomy" id="296719"/>
    <lineage>
        <taxon>Eukaryota</taxon>
        <taxon>Viridiplantae</taxon>
        <taxon>Streptophyta</taxon>
        <taxon>Embryophyta</taxon>
        <taxon>Tracheophyta</taxon>
        <taxon>Spermatophyta</taxon>
        <taxon>Magnoliopsida</taxon>
        <taxon>Liliopsida</taxon>
        <taxon>Poales</taxon>
        <taxon>Bromeliaceae</taxon>
        <taxon>Bromelioideae</taxon>
        <taxon>Ananas</taxon>
    </lineage>
</organism>
<dbReference type="CDD" id="cd06859">
    <property type="entry name" value="PX_SNX1_2_like"/>
    <property type="match status" value="1"/>
</dbReference>